<organism evidence="2 3">
    <name type="scientific">Thielaviopsis punctulata</name>
    <dbReference type="NCBI Taxonomy" id="72032"/>
    <lineage>
        <taxon>Eukaryota</taxon>
        <taxon>Fungi</taxon>
        <taxon>Dikarya</taxon>
        <taxon>Ascomycota</taxon>
        <taxon>Pezizomycotina</taxon>
        <taxon>Sordariomycetes</taxon>
        <taxon>Hypocreomycetidae</taxon>
        <taxon>Microascales</taxon>
        <taxon>Ceratocystidaceae</taxon>
        <taxon>Thielaviopsis</taxon>
    </lineage>
</organism>
<evidence type="ECO:0000313" key="3">
    <source>
        <dbReference type="Proteomes" id="UP000033483"/>
    </source>
</evidence>
<gene>
    <name evidence="2" type="ORF">TD95_001114</name>
</gene>
<dbReference type="Proteomes" id="UP000033483">
    <property type="component" value="Unassembled WGS sequence"/>
</dbReference>
<keyword evidence="1" id="KW-0732">Signal</keyword>
<dbReference type="AlphaFoldDB" id="A0A0F4ZJ42"/>
<protein>
    <submittedName>
        <fullName evidence="2">Uncharacterized protein</fullName>
    </submittedName>
</protein>
<comment type="caution">
    <text evidence="2">The sequence shown here is derived from an EMBL/GenBank/DDBJ whole genome shotgun (WGS) entry which is preliminary data.</text>
</comment>
<dbReference type="OrthoDB" id="2141239at2759"/>
<sequence>MSASKTFILSTLLAFAEARFGQEQIPVPAIAALSNFGSPGEAATLAGAVPGVLLASANPCAKLQLADKIVSSLGNDSQVISAAAGLVGAERNFNPFVVSIDSFCASADLPATEALRGIVPLVDPSVVGSDVENANAKSSLTKPFDATGLSVAQVAIAHGFSNFTAVDSDGTKVNLSGDAADAGSSADSGSGTATATASVAAAAADSSATASTTSVRKGSGSCGFVTVTRAAAASTSATSASTEAAAATDAASSGNSTSTGAADFGLCDPTIKRAGGLGGRPATEFTFQSNDPKIAAIQQEALNPNIITNRICDELTNQCKANAAAKSLCLAAKAKVAAIGSPADRGQNTVTVFNSALGF</sequence>
<evidence type="ECO:0000256" key="1">
    <source>
        <dbReference type="SAM" id="SignalP"/>
    </source>
</evidence>
<evidence type="ECO:0000313" key="2">
    <source>
        <dbReference type="EMBL" id="KKA30577.1"/>
    </source>
</evidence>
<keyword evidence="3" id="KW-1185">Reference proteome</keyword>
<name>A0A0F4ZJ42_9PEZI</name>
<reference evidence="2 3" key="1">
    <citation type="submission" date="2015-03" db="EMBL/GenBank/DDBJ databases">
        <authorList>
            <person name="Radwan O."/>
            <person name="Al-Naeli F.A."/>
            <person name="Rendon G.A."/>
            <person name="Fields C."/>
        </authorList>
    </citation>
    <scope>NUCLEOTIDE SEQUENCE [LARGE SCALE GENOMIC DNA]</scope>
    <source>
        <strain evidence="2">CR-DP1</strain>
    </source>
</reference>
<feature type="chain" id="PRO_5002482881" evidence="1">
    <location>
        <begin position="19"/>
        <end position="359"/>
    </location>
</feature>
<accession>A0A0F4ZJ42</accession>
<proteinExistence type="predicted"/>
<dbReference type="EMBL" id="LAEV01000351">
    <property type="protein sequence ID" value="KKA30577.1"/>
    <property type="molecule type" value="Genomic_DNA"/>
</dbReference>
<feature type="signal peptide" evidence="1">
    <location>
        <begin position="1"/>
        <end position="18"/>
    </location>
</feature>